<evidence type="ECO:0000313" key="2">
    <source>
        <dbReference type="Proteomes" id="UP001422759"/>
    </source>
</evidence>
<dbReference type="EMBL" id="BAAANT010000041">
    <property type="protein sequence ID" value="GAA2154229.1"/>
    <property type="molecule type" value="Genomic_DNA"/>
</dbReference>
<protein>
    <recommendedName>
        <fullName evidence="3">Chromosome partitioning protein</fullName>
    </recommendedName>
</protein>
<reference evidence="1 2" key="1">
    <citation type="journal article" date="2019" name="Int. J. Syst. Evol. Microbiol.">
        <title>The Global Catalogue of Microorganisms (GCM) 10K type strain sequencing project: providing services to taxonomists for standard genome sequencing and annotation.</title>
        <authorList>
            <consortium name="The Broad Institute Genomics Platform"/>
            <consortium name="The Broad Institute Genome Sequencing Center for Infectious Disease"/>
            <person name="Wu L."/>
            <person name="Ma J."/>
        </authorList>
    </citation>
    <scope>NUCLEOTIDE SEQUENCE [LARGE SCALE GENOMIC DNA]</scope>
    <source>
        <strain evidence="1 2">JCM 14560</strain>
    </source>
</reference>
<keyword evidence="2" id="KW-1185">Reference proteome</keyword>
<evidence type="ECO:0008006" key="3">
    <source>
        <dbReference type="Google" id="ProtNLM"/>
    </source>
</evidence>
<organism evidence="1 2">
    <name type="scientific">Kitasatospora kazusensis</name>
    <dbReference type="NCBI Taxonomy" id="407974"/>
    <lineage>
        <taxon>Bacteria</taxon>
        <taxon>Bacillati</taxon>
        <taxon>Actinomycetota</taxon>
        <taxon>Actinomycetes</taxon>
        <taxon>Kitasatosporales</taxon>
        <taxon>Streptomycetaceae</taxon>
        <taxon>Kitasatospora</taxon>
    </lineage>
</organism>
<sequence>MHRQMGIPGGSVTGIEIAVGYVFAWAVRKAGRVAGRADTEVDRTLDAGMDRLHDLVSRKLGEDPAFKKLAEEAEAGQDGPSDRTRRRVHDALEEAFEQDPGFAEALDRTVEEMQALSRKVGGVSAGEGGVAVGEGVRIRADHGSAAAWNMGSVTLGNPPQPGPSQG</sequence>
<dbReference type="Proteomes" id="UP001422759">
    <property type="component" value="Unassembled WGS sequence"/>
</dbReference>
<gene>
    <name evidence="1" type="ORF">GCM10009760_52950</name>
</gene>
<comment type="caution">
    <text evidence="1">The sequence shown here is derived from an EMBL/GenBank/DDBJ whole genome shotgun (WGS) entry which is preliminary data.</text>
</comment>
<accession>A0ABN3A571</accession>
<proteinExistence type="predicted"/>
<evidence type="ECO:0000313" key="1">
    <source>
        <dbReference type="EMBL" id="GAA2154229.1"/>
    </source>
</evidence>
<name>A0ABN3A571_9ACTN</name>